<dbReference type="SUPFAM" id="SSF55781">
    <property type="entry name" value="GAF domain-like"/>
    <property type="match status" value="1"/>
</dbReference>
<dbReference type="SMART" id="SM00388">
    <property type="entry name" value="HisKA"/>
    <property type="match status" value="1"/>
</dbReference>
<dbReference type="Pfam" id="PF00989">
    <property type="entry name" value="PAS"/>
    <property type="match status" value="1"/>
</dbReference>
<dbReference type="PANTHER" id="PTHR43304">
    <property type="entry name" value="PHYTOCHROME-LIKE PROTEIN CPH1"/>
    <property type="match status" value="1"/>
</dbReference>
<feature type="domain" description="PAC" evidence="19">
    <location>
        <begin position="235"/>
        <end position="287"/>
    </location>
</feature>
<dbReference type="RefSeq" id="WP_135869152.1">
    <property type="nucleotide sequence ID" value="NZ_SRSC01000001.1"/>
</dbReference>
<dbReference type="InterPro" id="IPR025201">
    <property type="entry name" value="KdpD_TM"/>
</dbReference>
<feature type="transmembrane region" description="Helical" evidence="15">
    <location>
        <begin position="90"/>
        <end position="113"/>
    </location>
</feature>
<dbReference type="Proteomes" id="UP000306416">
    <property type="component" value="Unassembled WGS sequence"/>
</dbReference>
<keyword evidence="11" id="KW-0902">Two-component regulatory system</keyword>
<dbReference type="InterPro" id="IPR004358">
    <property type="entry name" value="Sig_transdc_His_kin-like_C"/>
</dbReference>
<dbReference type="GO" id="GO:0006355">
    <property type="term" value="P:regulation of DNA-templated transcription"/>
    <property type="evidence" value="ECO:0007669"/>
    <property type="project" value="InterPro"/>
</dbReference>
<dbReference type="InterPro" id="IPR003661">
    <property type="entry name" value="HisK_dim/P_dom"/>
</dbReference>
<evidence type="ECO:0000256" key="9">
    <source>
        <dbReference type="ARBA" id="ARBA00022840"/>
    </source>
</evidence>
<dbReference type="EC" id="2.7.13.3" evidence="3"/>
<evidence type="ECO:0000313" key="21">
    <source>
        <dbReference type="Proteomes" id="UP000306416"/>
    </source>
</evidence>
<feature type="domain" description="PAS" evidence="18">
    <location>
        <begin position="309"/>
        <end position="335"/>
    </location>
</feature>
<dbReference type="NCBIfam" id="TIGR00229">
    <property type="entry name" value="sensory_box"/>
    <property type="match status" value="4"/>
</dbReference>
<evidence type="ECO:0000259" key="16">
    <source>
        <dbReference type="PROSITE" id="PS50109"/>
    </source>
</evidence>
<dbReference type="Gene3D" id="3.30.565.10">
    <property type="entry name" value="Histidine kinase-like ATPase, C-terminal domain"/>
    <property type="match status" value="1"/>
</dbReference>
<feature type="domain" description="PAS" evidence="18">
    <location>
        <begin position="843"/>
        <end position="913"/>
    </location>
</feature>
<comment type="catalytic activity">
    <reaction evidence="1">
        <text>ATP + protein L-histidine = ADP + protein N-phospho-L-histidine.</text>
        <dbReference type="EC" id="2.7.13.3"/>
    </reaction>
</comment>
<evidence type="ECO:0000256" key="7">
    <source>
        <dbReference type="ARBA" id="ARBA00022741"/>
    </source>
</evidence>
<feature type="coiled-coil region" evidence="14">
    <location>
        <begin position="125"/>
        <end position="164"/>
    </location>
</feature>
<dbReference type="EMBL" id="SRSC01000001">
    <property type="protein sequence ID" value="TGU74830.1"/>
    <property type="molecule type" value="Genomic_DNA"/>
</dbReference>
<dbReference type="SUPFAM" id="SSF52172">
    <property type="entry name" value="CheY-like"/>
    <property type="match status" value="1"/>
</dbReference>
<dbReference type="PROSITE" id="PS50110">
    <property type="entry name" value="RESPONSE_REGULATORY"/>
    <property type="match status" value="1"/>
</dbReference>
<dbReference type="PROSITE" id="PS50113">
    <property type="entry name" value="PAC"/>
    <property type="match status" value="3"/>
</dbReference>
<evidence type="ECO:0000256" key="3">
    <source>
        <dbReference type="ARBA" id="ARBA00012438"/>
    </source>
</evidence>
<dbReference type="CDD" id="cd00156">
    <property type="entry name" value="REC"/>
    <property type="match status" value="1"/>
</dbReference>
<evidence type="ECO:0000256" key="5">
    <source>
        <dbReference type="ARBA" id="ARBA00022679"/>
    </source>
</evidence>
<dbReference type="SUPFAM" id="SSF55785">
    <property type="entry name" value="PYP-like sensor domain (PAS domain)"/>
    <property type="match status" value="5"/>
</dbReference>
<dbReference type="Gene3D" id="3.40.50.2300">
    <property type="match status" value="1"/>
</dbReference>
<evidence type="ECO:0000256" key="6">
    <source>
        <dbReference type="ARBA" id="ARBA00022692"/>
    </source>
</evidence>
<evidence type="ECO:0000259" key="18">
    <source>
        <dbReference type="PROSITE" id="PS50112"/>
    </source>
</evidence>
<dbReference type="InterPro" id="IPR000014">
    <property type="entry name" value="PAS"/>
</dbReference>
<evidence type="ECO:0000259" key="19">
    <source>
        <dbReference type="PROSITE" id="PS50113"/>
    </source>
</evidence>
<evidence type="ECO:0000256" key="11">
    <source>
        <dbReference type="ARBA" id="ARBA00023012"/>
    </source>
</evidence>
<dbReference type="InterPro" id="IPR013656">
    <property type="entry name" value="PAS_4"/>
</dbReference>
<dbReference type="InterPro" id="IPR005467">
    <property type="entry name" value="His_kinase_dom"/>
</dbReference>
<dbReference type="SMART" id="SM00086">
    <property type="entry name" value="PAC"/>
    <property type="match status" value="4"/>
</dbReference>
<dbReference type="PANTHER" id="PTHR43304:SF1">
    <property type="entry name" value="PAC DOMAIN-CONTAINING PROTEIN"/>
    <property type="match status" value="1"/>
</dbReference>
<dbReference type="GO" id="GO:0016020">
    <property type="term" value="C:membrane"/>
    <property type="evidence" value="ECO:0007669"/>
    <property type="project" value="UniProtKB-SubCell"/>
</dbReference>
<feature type="transmembrane region" description="Helical" evidence="15">
    <location>
        <begin position="67"/>
        <end position="84"/>
    </location>
</feature>
<protein>
    <recommendedName>
        <fullName evidence="3">histidine kinase</fullName>
        <ecNumber evidence="3">2.7.13.3</ecNumber>
    </recommendedName>
</protein>
<name>A0A4S1CND2_9BACT</name>
<dbReference type="Gene3D" id="1.20.120.620">
    <property type="entry name" value="Backbone structure of the membrane domain of e. Coli histidine kinase receptor kdpd"/>
    <property type="match status" value="1"/>
</dbReference>
<dbReference type="InterPro" id="IPR001789">
    <property type="entry name" value="Sig_transdc_resp-reg_receiver"/>
</dbReference>
<dbReference type="Pfam" id="PF13426">
    <property type="entry name" value="PAS_9"/>
    <property type="match status" value="2"/>
</dbReference>
<dbReference type="SUPFAM" id="SSF47384">
    <property type="entry name" value="Homodimeric domain of signal transducing histidine kinase"/>
    <property type="match status" value="1"/>
</dbReference>
<dbReference type="Pfam" id="PF00512">
    <property type="entry name" value="HisKA"/>
    <property type="match status" value="1"/>
</dbReference>
<feature type="domain" description="PAS" evidence="18">
    <location>
        <begin position="184"/>
        <end position="232"/>
    </location>
</feature>
<keyword evidence="4 13" id="KW-0597">Phosphoprotein</keyword>
<dbReference type="GO" id="GO:0000155">
    <property type="term" value="F:phosphorelay sensor kinase activity"/>
    <property type="evidence" value="ECO:0007669"/>
    <property type="project" value="InterPro"/>
</dbReference>
<organism evidence="20 21">
    <name type="scientific">Geomonas terrae</name>
    <dbReference type="NCBI Taxonomy" id="2562681"/>
    <lineage>
        <taxon>Bacteria</taxon>
        <taxon>Pseudomonadati</taxon>
        <taxon>Thermodesulfobacteriota</taxon>
        <taxon>Desulfuromonadia</taxon>
        <taxon>Geobacterales</taxon>
        <taxon>Geobacteraceae</taxon>
        <taxon>Geomonas</taxon>
    </lineage>
</organism>
<dbReference type="InterPro" id="IPR035965">
    <property type="entry name" value="PAS-like_dom_sf"/>
</dbReference>
<evidence type="ECO:0000256" key="2">
    <source>
        <dbReference type="ARBA" id="ARBA00004141"/>
    </source>
</evidence>
<dbReference type="GO" id="GO:0005524">
    <property type="term" value="F:ATP binding"/>
    <property type="evidence" value="ECO:0007669"/>
    <property type="project" value="UniProtKB-KW"/>
</dbReference>
<evidence type="ECO:0000256" key="15">
    <source>
        <dbReference type="SAM" id="Phobius"/>
    </source>
</evidence>
<feature type="domain" description="PAC" evidence="19">
    <location>
        <begin position="360"/>
        <end position="410"/>
    </location>
</feature>
<dbReference type="SMART" id="SM00387">
    <property type="entry name" value="HATPase_c"/>
    <property type="match status" value="1"/>
</dbReference>
<keyword evidence="21" id="KW-1185">Reference proteome</keyword>
<dbReference type="InterPro" id="IPR036097">
    <property type="entry name" value="HisK_dim/P_sf"/>
</dbReference>
<dbReference type="InterPro" id="IPR036890">
    <property type="entry name" value="HATPase_C_sf"/>
</dbReference>
<dbReference type="PROSITE" id="PS50112">
    <property type="entry name" value="PAS"/>
    <property type="match status" value="4"/>
</dbReference>
<keyword evidence="14" id="KW-0175">Coiled coil</keyword>
<reference evidence="20 21" key="1">
    <citation type="submission" date="2019-04" db="EMBL/GenBank/DDBJ databases">
        <title>Geobacter oryzae sp. nov., ferric-reducing bacteria isolated from paddy soil.</title>
        <authorList>
            <person name="Xu Z."/>
            <person name="Masuda Y."/>
            <person name="Itoh H."/>
            <person name="Senoo K."/>
        </authorList>
    </citation>
    <scope>NUCLEOTIDE SEQUENCE [LARGE SCALE GENOMIC DNA]</scope>
    <source>
        <strain evidence="20 21">Red111</strain>
    </source>
</reference>
<dbReference type="PRINTS" id="PR00344">
    <property type="entry name" value="BCTRLSENSOR"/>
</dbReference>
<dbReference type="CDD" id="cd00082">
    <property type="entry name" value="HisKA"/>
    <property type="match status" value="1"/>
</dbReference>
<dbReference type="InterPro" id="IPR000700">
    <property type="entry name" value="PAS-assoc_C"/>
</dbReference>
<dbReference type="PROSITE" id="PS50109">
    <property type="entry name" value="HIS_KIN"/>
    <property type="match status" value="1"/>
</dbReference>
<feature type="domain" description="PAS" evidence="18">
    <location>
        <begin position="411"/>
        <end position="460"/>
    </location>
</feature>
<feature type="modified residue" description="4-aspartylphosphate" evidence="13">
    <location>
        <position position="1278"/>
    </location>
</feature>
<keyword evidence="8" id="KW-0418">Kinase</keyword>
<dbReference type="Pfam" id="PF02518">
    <property type="entry name" value="HATPase_c"/>
    <property type="match status" value="1"/>
</dbReference>
<comment type="caution">
    <text evidence="20">The sequence shown here is derived from an EMBL/GenBank/DDBJ whole genome shotgun (WGS) entry which is preliminary data.</text>
</comment>
<evidence type="ECO:0000256" key="4">
    <source>
        <dbReference type="ARBA" id="ARBA00022553"/>
    </source>
</evidence>
<evidence type="ECO:0000256" key="10">
    <source>
        <dbReference type="ARBA" id="ARBA00022989"/>
    </source>
</evidence>
<dbReference type="Pfam" id="PF13493">
    <property type="entry name" value="DUF4118"/>
    <property type="match status" value="1"/>
</dbReference>
<dbReference type="InterPro" id="IPR038318">
    <property type="entry name" value="KdpD_sf"/>
</dbReference>
<keyword evidence="7" id="KW-0547">Nucleotide-binding</keyword>
<evidence type="ECO:0000256" key="12">
    <source>
        <dbReference type="ARBA" id="ARBA00023136"/>
    </source>
</evidence>
<evidence type="ECO:0000256" key="1">
    <source>
        <dbReference type="ARBA" id="ARBA00000085"/>
    </source>
</evidence>
<dbReference type="Gene3D" id="1.10.287.130">
    <property type="match status" value="1"/>
</dbReference>
<dbReference type="Pfam" id="PF08448">
    <property type="entry name" value="PAS_4"/>
    <property type="match status" value="1"/>
</dbReference>
<proteinExistence type="predicted"/>
<dbReference type="SUPFAM" id="SSF55874">
    <property type="entry name" value="ATPase domain of HSP90 chaperone/DNA topoisomerase II/histidine kinase"/>
    <property type="match status" value="1"/>
</dbReference>
<keyword evidence="12 15" id="KW-0472">Membrane</keyword>
<feature type="domain" description="Histidine kinase" evidence="16">
    <location>
        <begin position="982"/>
        <end position="1206"/>
    </location>
</feature>
<dbReference type="InterPro" id="IPR013767">
    <property type="entry name" value="PAS_fold"/>
</dbReference>
<evidence type="ECO:0000256" key="13">
    <source>
        <dbReference type="PROSITE-ProRule" id="PRU00169"/>
    </source>
</evidence>
<dbReference type="InterPro" id="IPR001610">
    <property type="entry name" value="PAC"/>
</dbReference>
<dbReference type="SMART" id="SM00091">
    <property type="entry name" value="PAS"/>
    <property type="match status" value="4"/>
</dbReference>
<dbReference type="InterPro" id="IPR011006">
    <property type="entry name" value="CheY-like_superfamily"/>
</dbReference>
<dbReference type="CDD" id="cd00130">
    <property type="entry name" value="PAS"/>
    <property type="match status" value="4"/>
</dbReference>
<feature type="transmembrane region" description="Helical" evidence="15">
    <location>
        <begin position="21"/>
        <end position="40"/>
    </location>
</feature>
<gene>
    <name evidence="20" type="ORF">E4633_05050</name>
</gene>
<evidence type="ECO:0000256" key="14">
    <source>
        <dbReference type="SAM" id="Coils"/>
    </source>
</evidence>
<dbReference type="Gene3D" id="3.30.450.20">
    <property type="entry name" value="PAS domain"/>
    <property type="match status" value="5"/>
</dbReference>
<comment type="subcellular location">
    <subcellularLocation>
        <location evidence="2">Membrane</location>
        <topology evidence="2">Multi-pass membrane protein</topology>
    </subcellularLocation>
</comment>
<sequence>MAYDCHVLEEKRVDEGPTFNLKALAALLLPLLACAVQWLFWDFLQPYAYILFYPSVYVSARLGGKRIGIIATVISGFLISYLFIPPLYSFAIIPASRFVSVLAFMVVGILFAYMQEHLQQARSGEVDAREKAQSSEERLREARIELLELERRLAEERLQEKEEQFRIMFMESSLGEAQMDPVTGRFLKVNPALCRMTGYREADLLQLGLPEVTRPEDREPCRACLKSLVGERGGVEAEFSVLRSDGSAVHCQVNMNLARDAEGRPASVLAVIQDVTERRRAEEALLKSEEKFALAFSGNPAAIALTRLEDGVFLDVNETWQIMTGYTREEAIGRSGRHIWPDPESARGFVEGLRTTGTVRGWEQPFRKKDGEIFIAQLWSQLLTVGGEQVILSTLIDITPLKRAEAALRDSETRFRTIFDHAPVAIGIGAVEDGRLLEVNPAWLRLMGYRREEVLDRTAVELGIYLDEGTREVVVQKVQQGAGVSQELQLRRKSGEVIDVLFSADMVAIAGSPCLLVMLNDVTIQKQAERALQKSKQEYQQLFRNMLEGFASCRMVRDASGGAEDFVFLNVNRSLLHLTGLTDLGGKRISQVIPNVRETNMELLLACGRVAESGEPEHLETYLEPLEQWYAVSLYGLERGYFVVLCDNITARKREEIRKNATVELLRICNEAQRVDELLSRTGHFFRDLSCCEAIGIRLRCGDDYPYFETIGLSDAFDGPQRGLCDRGVRDPQGGAALRCLCGEVISGRCPKEAVCTPRGSYWTATGTAEIEGYGTCRCHSDGYHSLALVPLHSHGERIGLFQFSDRRPGLVSAEKVAIYEDLVDYIAISFSKLKADQALLEASQYNEQIIAGAQEGIIVYDRELRYQVWNPYMERFTGIKAEEILGRRPQDVLPFLETTGVVEKLARTLEGEESGSVDFPFSIESTGVSGWAVDTRAPLRNAQREIIGVIATVRDITAERRLEEQLRQAQKMEAVGQLAGGVAHDFNNVLQVIMGYCSLLEVDPKLGEKQKGEVEQIMVSAERAAQLTKGLLAFSRKQVMEPRRVNLCDIVQHVQKFLVRIIGEDITLRAVPCPASVLTIMADSGHIEQVLINLATNARDAMSKGGTLTLKTESVEIEEGVESPFGHSEPGRYACIVMEDTGCGMDEETRGRIFEPFFTTKEVGKGTGLGMAIVYGIVKQHNGFINVYSEPGHGTTFRVFLPQLDSGLPAGSARAELPPPRGGSETLLLAEDDAEVRKLLVTVLSKFGYLVIEAEDGQQAVELFAANRGSIALVVMDLIMPRKNGMEAGEEIARLEPGAKILYSSGYTSDFMERRGVSEQGIQLIMKPVQPVDLLRKVREMLDR</sequence>
<keyword evidence="6 15" id="KW-0812">Transmembrane</keyword>
<accession>A0A4S1CND2</accession>
<evidence type="ECO:0000313" key="20">
    <source>
        <dbReference type="EMBL" id="TGU74830.1"/>
    </source>
</evidence>
<evidence type="ECO:0000259" key="17">
    <source>
        <dbReference type="PROSITE" id="PS50110"/>
    </source>
</evidence>
<keyword evidence="9" id="KW-0067">ATP-binding</keyword>
<dbReference type="SMART" id="SM00448">
    <property type="entry name" value="REC"/>
    <property type="match status" value="1"/>
</dbReference>
<dbReference type="Pfam" id="PF00072">
    <property type="entry name" value="Response_reg"/>
    <property type="match status" value="1"/>
</dbReference>
<feature type="domain" description="PAC" evidence="19">
    <location>
        <begin position="916"/>
        <end position="969"/>
    </location>
</feature>
<evidence type="ECO:0000256" key="8">
    <source>
        <dbReference type="ARBA" id="ARBA00022777"/>
    </source>
</evidence>
<keyword evidence="10 15" id="KW-1133">Transmembrane helix</keyword>
<dbReference type="InterPro" id="IPR052162">
    <property type="entry name" value="Sensor_kinase/Photoreceptor"/>
</dbReference>
<dbReference type="Gene3D" id="3.30.450.40">
    <property type="match status" value="1"/>
</dbReference>
<dbReference type="InterPro" id="IPR029016">
    <property type="entry name" value="GAF-like_dom_sf"/>
</dbReference>
<keyword evidence="5" id="KW-0808">Transferase</keyword>
<feature type="domain" description="Response regulatory" evidence="17">
    <location>
        <begin position="1227"/>
        <end position="1343"/>
    </location>
</feature>
<dbReference type="InterPro" id="IPR003594">
    <property type="entry name" value="HATPase_dom"/>
</dbReference>